<organism evidence="3 4">
    <name type="scientific">Sphagnurus paluster</name>
    <dbReference type="NCBI Taxonomy" id="117069"/>
    <lineage>
        <taxon>Eukaryota</taxon>
        <taxon>Fungi</taxon>
        <taxon>Dikarya</taxon>
        <taxon>Basidiomycota</taxon>
        <taxon>Agaricomycotina</taxon>
        <taxon>Agaricomycetes</taxon>
        <taxon>Agaricomycetidae</taxon>
        <taxon>Agaricales</taxon>
        <taxon>Tricholomatineae</taxon>
        <taxon>Lyophyllaceae</taxon>
        <taxon>Sphagnurus</taxon>
    </lineage>
</organism>
<feature type="region of interest" description="Disordered" evidence="2">
    <location>
        <begin position="284"/>
        <end position="323"/>
    </location>
</feature>
<dbReference type="OrthoDB" id="442921at2759"/>
<feature type="region of interest" description="Disordered" evidence="2">
    <location>
        <begin position="521"/>
        <end position="540"/>
    </location>
</feature>
<evidence type="ECO:0000313" key="3">
    <source>
        <dbReference type="EMBL" id="KAG5634615.1"/>
    </source>
</evidence>
<keyword evidence="4" id="KW-1185">Reference proteome</keyword>
<evidence type="ECO:0008006" key="5">
    <source>
        <dbReference type="Google" id="ProtNLM"/>
    </source>
</evidence>
<evidence type="ECO:0000256" key="1">
    <source>
        <dbReference type="ARBA" id="ARBA00009550"/>
    </source>
</evidence>
<feature type="compositionally biased region" description="Low complexity" evidence="2">
    <location>
        <begin position="309"/>
        <end position="321"/>
    </location>
</feature>
<dbReference type="Pfam" id="PF09728">
    <property type="entry name" value="Taxilin"/>
    <property type="match status" value="1"/>
</dbReference>
<dbReference type="GO" id="GO:0019905">
    <property type="term" value="F:syntaxin binding"/>
    <property type="evidence" value="ECO:0007669"/>
    <property type="project" value="InterPro"/>
</dbReference>
<dbReference type="AlphaFoldDB" id="A0A9P7FSL4"/>
<feature type="compositionally biased region" description="Basic and acidic residues" evidence="2">
    <location>
        <begin position="147"/>
        <end position="157"/>
    </location>
</feature>
<dbReference type="EMBL" id="JABCKI010006336">
    <property type="protein sequence ID" value="KAG5634615.1"/>
    <property type="molecule type" value="Genomic_DNA"/>
</dbReference>
<dbReference type="PANTHER" id="PTHR10562">
    <property type="entry name" value="SMALL UBIQUITIN-RELATED MODIFIER"/>
    <property type="match status" value="1"/>
</dbReference>
<comment type="similarity">
    <text evidence="1">Belongs to the taxilin family.</text>
</comment>
<evidence type="ECO:0000313" key="4">
    <source>
        <dbReference type="Proteomes" id="UP000717328"/>
    </source>
</evidence>
<sequence>MNGVSSTNPQSVNPIRAAKPPPAGPTPPAPATVPPTPPIQSNTAHPPPVNRPNPPHNHTPGTNGHHHHSQKGKKRNDVPLDPATMYESLKNRIAALEEEEVLEEEEERRFAEEAVKSVKGMEEAAIHSKYIELFAELKRVERDHAKEKQKLIKDKDAGSTYQGKSDKDEDGEPGSRTAESRIIRGYVKMESDSRRAWKKPKTRCEPCIKPAGYAQLIPFQLMQMKNDLAKRTDKAKMQDVKYREMPDIVVKVVCRYRAELFFKISRKTKLSRLFNAWTDRMERPAVGKKGSGSEGGNQMNGSAKSDAASTQPSGSSTTPPTMQFIFTHNGRSVEAEQTPEEAGMEDGDEILAVEMMDLTEGPGPDEWSNHAEPRREKLIKNWNNNPKERTLEEIFDGVVRERLKEVLRQYELREKHFECVIRSKELEVLLSRARAAEQKQLAEGEKSRADKQEEESQQLRKDLEDAQNGQTMLIDKLITCCKEVWISRVSGIDVLKEGLIQIIQKPNAERTQRLFASLREELEKKGPQGTKNLADGPVGG</sequence>
<dbReference type="SUPFAM" id="SSF54236">
    <property type="entry name" value="Ubiquitin-like"/>
    <property type="match status" value="1"/>
</dbReference>
<dbReference type="InterPro" id="IPR026183">
    <property type="entry name" value="Taxilin_fam"/>
</dbReference>
<feature type="region of interest" description="Disordered" evidence="2">
    <location>
        <begin position="1"/>
        <end position="85"/>
    </location>
</feature>
<proteinExistence type="inferred from homology"/>
<protein>
    <recommendedName>
        <fullName evidence="5">Ubiquitin-like domain-containing protein</fullName>
    </recommendedName>
</protein>
<comment type="caution">
    <text evidence="3">The sequence shown here is derived from an EMBL/GenBank/DDBJ whole genome shotgun (WGS) entry which is preliminary data.</text>
</comment>
<dbReference type="Gene3D" id="3.10.20.90">
    <property type="entry name" value="Phosphatidylinositol 3-kinase Catalytic Subunit, Chain A, domain 1"/>
    <property type="match status" value="1"/>
</dbReference>
<feature type="compositionally biased region" description="Pro residues" evidence="2">
    <location>
        <begin position="19"/>
        <end position="38"/>
    </location>
</feature>
<feature type="compositionally biased region" description="Basic and acidic residues" evidence="2">
    <location>
        <begin position="440"/>
        <end position="451"/>
    </location>
</feature>
<feature type="region of interest" description="Disordered" evidence="2">
    <location>
        <begin position="440"/>
        <end position="464"/>
    </location>
</feature>
<feature type="region of interest" description="Disordered" evidence="2">
    <location>
        <begin position="147"/>
        <end position="181"/>
    </location>
</feature>
<dbReference type="InterPro" id="IPR029071">
    <property type="entry name" value="Ubiquitin-like_domsf"/>
</dbReference>
<accession>A0A9P7FSL4</accession>
<dbReference type="Proteomes" id="UP000717328">
    <property type="component" value="Unassembled WGS sequence"/>
</dbReference>
<feature type="compositionally biased region" description="Basic residues" evidence="2">
    <location>
        <begin position="64"/>
        <end position="74"/>
    </location>
</feature>
<feature type="compositionally biased region" description="Pro residues" evidence="2">
    <location>
        <begin position="45"/>
        <end position="57"/>
    </location>
</feature>
<evidence type="ECO:0000256" key="2">
    <source>
        <dbReference type="SAM" id="MobiDB-lite"/>
    </source>
</evidence>
<gene>
    <name evidence="3" type="ORF">H0H81_001371</name>
</gene>
<reference evidence="3" key="1">
    <citation type="submission" date="2021-02" db="EMBL/GenBank/DDBJ databases">
        <authorList>
            <person name="Nieuwenhuis M."/>
            <person name="Van De Peppel L.J.J."/>
        </authorList>
    </citation>
    <scope>NUCLEOTIDE SEQUENCE</scope>
    <source>
        <strain evidence="3">D49</strain>
    </source>
</reference>
<reference evidence="3" key="2">
    <citation type="submission" date="2021-10" db="EMBL/GenBank/DDBJ databases">
        <title>Phylogenomics reveals ancestral predisposition of the termite-cultivated fungus Termitomyces towards a domesticated lifestyle.</title>
        <authorList>
            <person name="Auxier B."/>
            <person name="Grum-Grzhimaylo A."/>
            <person name="Cardenas M.E."/>
            <person name="Lodge J.D."/>
            <person name="Laessoe T."/>
            <person name="Pedersen O."/>
            <person name="Smith M.E."/>
            <person name="Kuyper T.W."/>
            <person name="Franco-Molano E.A."/>
            <person name="Baroni T.J."/>
            <person name="Aanen D.K."/>
        </authorList>
    </citation>
    <scope>NUCLEOTIDE SEQUENCE</scope>
    <source>
        <strain evidence="3">D49</strain>
    </source>
</reference>
<feature type="compositionally biased region" description="Polar residues" evidence="2">
    <location>
        <begin position="1"/>
        <end position="13"/>
    </location>
</feature>
<name>A0A9P7FSL4_9AGAR</name>